<accession>A0A5C1Y605</accession>
<dbReference type="KEGG" id="lyk:FLP23_04430"/>
<evidence type="ECO:0008006" key="3">
    <source>
        <dbReference type="Google" id="ProtNLM"/>
    </source>
</evidence>
<dbReference type="RefSeq" id="WP_149324748.1">
    <property type="nucleotide sequence ID" value="NZ_CP043504.1"/>
</dbReference>
<dbReference type="OrthoDB" id="4232596at2"/>
<gene>
    <name evidence="1" type="ORF">FLP23_04430</name>
</gene>
<dbReference type="Proteomes" id="UP000322159">
    <property type="component" value="Chromosome"/>
</dbReference>
<evidence type="ECO:0000313" key="2">
    <source>
        <dbReference type="Proteomes" id="UP000322159"/>
    </source>
</evidence>
<organism evidence="1 2">
    <name type="scientific">Protaetiibacter larvae</name>
    <dbReference type="NCBI Taxonomy" id="2592654"/>
    <lineage>
        <taxon>Bacteria</taxon>
        <taxon>Bacillati</taxon>
        <taxon>Actinomycetota</taxon>
        <taxon>Actinomycetes</taxon>
        <taxon>Micrococcales</taxon>
        <taxon>Microbacteriaceae</taxon>
        <taxon>Protaetiibacter</taxon>
    </lineage>
</organism>
<protein>
    <recommendedName>
        <fullName evidence="3">FMN-binding protein</fullName>
    </recommendedName>
</protein>
<evidence type="ECO:0000313" key="1">
    <source>
        <dbReference type="EMBL" id="QEO09324.1"/>
    </source>
</evidence>
<keyword evidence="2" id="KW-1185">Reference proteome</keyword>
<reference evidence="1 2" key="1">
    <citation type="submission" date="2019-09" db="EMBL/GenBank/DDBJ databases">
        <title>Genome sequencing of strain KACC 19322.</title>
        <authorList>
            <person name="Heo J."/>
            <person name="Kim S.-J."/>
            <person name="Kim J.-S."/>
            <person name="Hong S.-B."/>
            <person name="Kwon S.-W."/>
        </authorList>
    </citation>
    <scope>NUCLEOTIDE SEQUENCE [LARGE SCALE GENOMIC DNA]</scope>
    <source>
        <strain evidence="1 2">KACC 19322</strain>
    </source>
</reference>
<name>A0A5C1Y605_9MICO</name>
<dbReference type="EMBL" id="CP043504">
    <property type="protein sequence ID" value="QEO09324.1"/>
    <property type="molecule type" value="Genomic_DNA"/>
</dbReference>
<sequence>MTPSPRATGPSVATLLGAVGAVGLGAVALTGCAMPGGESAQADTSAHYTDGSYTATGSYVSPAGTQSVEVEVTLADDIVTAVTVTPEADDPQAKGFQEKFAGGIADVVVGKDIDTLDVSRVAGSSLTSGGFNQALDAIKAEALAP</sequence>
<dbReference type="AlphaFoldDB" id="A0A5C1Y605"/>
<proteinExistence type="predicted"/>
<dbReference type="PROSITE" id="PS51257">
    <property type="entry name" value="PROKAR_LIPOPROTEIN"/>
    <property type="match status" value="1"/>
</dbReference>